<protein>
    <submittedName>
        <fullName evidence="3">Ribonuclease H-like domain-containing protein</fullName>
    </submittedName>
</protein>
<dbReference type="PANTHER" id="PTHR42648:SF32">
    <property type="entry name" value="RIBONUCLEASE H-LIKE DOMAIN, GAG-PRE-INTEGRASE DOMAIN PROTEIN-RELATED"/>
    <property type="match status" value="1"/>
</dbReference>
<evidence type="ECO:0000313" key="3">
    <source>
        <dbReference type="EMBL" id="GJT22680.1"/>
    </source>
</evidence>
<gene>
    <name evidence="3" type="ORF">Tco_0892617</name>
</gene>
<dbReference type="PROSITE" id="PS50994">
    <property type="entry name" value="INTEGRASE"/>
    <property type="match status" value="1"/>
</dbReference>
<feature type="domain" description="Integrase catalytic" evidence="2">
    <location>
        <begin position="189"/>
        <end position="286"/>
    </location>
</feature>
<name>A0ABQ5C6F7_9ASTR</name>
<reference evidence="3" key="1">
    <citation type="journal article" date="2022" name="Int. J. Mol. Sci.">
        <title>Draft Genome of Tanacetum Coccineum: Genomic Comparison of Closely Related Tanacetum-Family Plants.</title>
        <authorList>
            <person name="Yamashiro T."/>
            <person name="Shiraishi A."/>
            <person name="Nakayama K."/>
            <person name="Satake H."/>
        </authorList>
    </citation>
    <scope>NUCLEOTIDE SEQUENCE</scope>
</reference>
<dbReference type="InterPro" id="IPR039537">
    <property type="entry name" value="Retrotran_Ty1/copia-like"/>
</dbReference>
<dbReference type="Gene3D" id="3.30.420.10">
    <property type="entry name" value="Ribonuclease H-like superfamily/Ribonuclease H"/>
    <property type="match status" value="1"/>
</dbReference>
<evidence type="ECO:0000259" key="2">
    <source>
        <dbReference type="PROSITE" id="PS50994"/>
    </source>
</evidence>
<comment type="caution">
    <text evidence="3">The sequence shown here is derived from an EMBL/GenBank/DDBJ whole genome shotgun (WGS) entry which is preliminary data.</text>
</comment>
<dbReference type="Pfam" id="PF25597">
    <property type="entry name" value="SH3_retrovirus"/>
    <property type="match status" value="1"/>
</dbReference>
<dbReference type="Pfam" id="PF22936">
    <property type="entry name" value="Pol_BBD"/>
    <property type="match status" value="1"/>
</dbReference>
<reference evidence="3" key="2">
    <citation type="submission" date="2022-01" db="EMBL/GenBank/DDBJ databases">
        <authorList>
            <person name="Yamashiro T."/>
            <person name="Shiraishi A."/>
            <person name="Satake H."/>
            <person name="Nakayama K."/>
        </authorList>
    </citation>
    <scope>NUCLEOTIDE SEQUENCE</scope>
</reference>
<dbReference type="InterPro" id="IPR012337">
    <property type="entry name" value="RNaseH-like_sf"/>
</dbReference>
<proteinExistence type="predicted"/>
<dbReference type="InterPro" id="IPR057670">
    <property type="entry name" value="SH3_retrovirus"/>
</dbReference>
<dbReference type="InterPro" id="IPR001584">
    <property type="entry name" value="Integrase_cat-core"/>
</dbReference>
<sequence>MTHPSPKRNKVPNAVLMRSGLVSLTTTRPVNTAQPKTTVNSARPMTNVFNKAHSTVRRPINNKTATKNSNFNQRVNTVKDKNVNTARPKAVVNTARPKAVLNAVKGNQVNVVKASACWVWKPKTKGNPQQDLQEKGVIDSGCSRHMTGNMSYLTDFEEIDGGYVAFGGNPKGGKITGRGIENLVDYKVKMIRCDNETEFKNKEMNQFCEMKGILRQYSVARTPQQNEVAERRNRTLIEAVRTMLADSKLPTTFWAEAVNTACYVQNKVLVVKPYNKTPYELFHDRTPTITLMRPFGCPITILNTIDHLGKFDGKADEGFFVGYSLNSKAYRVFNSRTSVRRDLQFLKIAED</sequence>
<dbReference type="SUPFAM" id="SSF53098">
    <property type="entry name" value="Ribonuclease H-like"/>
    <property type="match status" value="1"/>
</dbReference>
<keyword evidence="1" id="KW-0378">Hydrolase</keyword>
<dbReference type="Proteomes" id="UP001151760">
    <property type="component" value="Unassembled WGS sequence"/>
</dbReference>
<keyword evidence="4" id="KW-1185">Reference proteome</keyword>
<dbReference type="EMBL" id="BQNB010013989">
    <property type="protein sequence ID" value="GJT22680.1"/>
    <property type="molecule type" value="Genomic_DNA"/>
</dbReference>
<dbReference type="InterPro" id="IPR036397">
    <property type="entry name" value="RNaseH_sf"/>
</dbReference>
<accession>A0ABQ5C6F7</accession>
<evidence type="ECO:0000313" key="4">
    <source>
        <dbReference type="Proteomes" id="UP001151760"/>
    </source>
</evidence>
<evidence type="ECO:0000256" key="1">
    <source>
        <dbReference type="ARBA" id="ARBA00022670"/>
    </source>
</evidence>
<dbReference type="InterPro" id="IPR054722">
    <property type="entry name" value="PolX-like_BBD"/>
</dbReference>
<dbReference type="PANTHER" id="PTHR42648">
    <property type="entry name" value="TRANSPOSASE, PUTATIVE-RELATED"/>
    <property type="match status" value="1"/>
</dbReference>
<keyword evidence="1" id="KW-0645">Protease</keyword>
<organism evidence="3 4">
    <name type="scientific">Tanacetum coccineum</name>
    <dbReference type="NCBI Taxonomy" id="301880"/>
    <lineage>
        <taxon>Eukaryota</taxon>
        <taxon>Viridiplantae</taxon>
        <taxon>Streptophyta</taxon>
        <taxon>Embryophyta</taxon>
        <taxon>Tracheophyta</taxon>
        <taxon>Spermatophyta</taxon>
        <taxon>Magnoliopsida</taxon>
        <taxon>eudicotyledons</taxon>
        <taxon>Gunneridae</taxon>
        <taxon>Pentapetalae</taxon>
        <taxon>asterids</taxon>
        <taxon>campanulids</taxon>
        <taxon>Asterales</taxon>
        <taxon>Asteraceae</taxon>
        <taxon>Asteroideae</taxon>
        <taxon>Anthemideae</taxon>
        <taxon>Anthemidinae</taxon>
        <taxon>Tanacetum</taxon>
    </lineage>
</organism>